<name>A0A956N7T6_UNCEI</name>
<feature type="compositionally biased region" description="Polar residues" evidence="2">
    <location>
        <begin position="912"/>
        <end position="931"/>
    </location>
</feature>
<reference evidence="4" key="1">
    <citation type="submission" date="2020-04" db="EMBL/GenBank/DDBJ databases">
        <authorList>
            <person name="Zhang T."/>
        </authorList>
    </citation>
    <scope>NUCLEOTIDE SEQUENCE</scope>
    <source>
        <strain evidence="4">HKST-UBA02</strain>
    </source>
</reference>
<feature type="transmembrane region" description="Helical" evidence="3">
    <location>
        <begin position="156"/>
        <end position="174"/>
    </location>
</feature>
<feature type="region of interest" description="Disordered" evidence="2">
    <location>
        <begin position="1076"/>
        <end position="1132"/>
    </location>
</feature>
<accession>A0A956N7T6</accession>
<feature type="region of interest" description="Disordered" evidence="2">
    <location>
        <begin position="687"/>
        <end position="872"/>
    </location>
</feature>
<organism evidence="4 5">
    <name type="scientific">Eiseniibacteriota bacterium</name>
    <dbReference type="NCBI Taxonomy" id="2212470"/>
    <lineage>
        <taxon>Bacteria</taxon>
        <taxon>Candidatus Eiseniibacteriota</taxon>
    </lineage>
</organism>
<dbReference type="Proteomes" id="UP000739538">
    <property type="component" value="Unassembled WGS sequence"/>
</dbReference>
<evidence type="ECO:0000256" key="3">
    <source>
        <dbReference type="SAM" id="Phobius"/>
    </source>
</evidence>
<feature type="compositionally biased region" description="Basic and acidic residues" evidence="2">
    <location>
        <begin position="1209"/>
        <end position="1231"/>
    </location>
</feature>
<keyword evidence="3" id="KW-1133">Transmembrane helix</keyword>
<feature type="coiled-coil region" evidence="1">
    <location>
        <begin position="521"/>
        <end position="587"/>
    </location>
</feature>
<keyword evidence="3" id="KW-0472">Membrane</keyword>
<evidence type="ECO:0000313" key="4">
    <source>
        <dbReference type="EMBL" id="MCA9754330.1"/>
    </source>
</evidence>
<dbReference type="AlphaFoldDB" id="A0A956N7T6"/>
<feature type="compositionally biased region" description="Basic and acidic residues" evidence="2">
    <location>
        <begin position="702"/>
        <end position="794"/>
    </location>
</feature>
<feature type="region of interest" description="Disordered" evidence="2">
    <location>
        <begin position="889"/>
        <end position="935"/>
    </location>
</feature>
<gene>
    <name evidence="4" type="ORF">KDA27_00900</name>
</gene>
<feature type="compositionally biased region" description="Low complexity" evidence="2">
    <location>
        <begin position="1100"/>
        <end position="1125"/>
    </location>
</feature>
<proteinExistence type="predicted"/>
<keyword evidence="3" id="KW-0812">Transmembrane</keyword>
<comment type="caution">
    <text evidence="4">The sequence shown here is derived from an EMBL/GenBank/DDBJ whole genome shotgun (WGS) entry which is preliminary data.</text>
</comment>
<protein>
    <recommendedName>
        <fullName evidence="6">DUF4175 family protein</fullName>
    </recommendedName>
</protein>
<evidence type="ECO:0000256" key="1">
    <source>
        <dbReference type="SAM" id="Coils"/>
    </source>
</evidence>
<feature type="compositionally biased region" description="Basic and acidic residues" evidence="2">
    <location>
        <begin position="889"/>
        <end position="910"/>
    </location>
</feature>
<feature type="compositionally biased region" description="Low complexity" evidence="2">
    <location>
        <begin position="1079"/>
        <end position="1093"/>
    </location>
</feature>
<feature type="compositionally biased region" description="Polar residues" evidence="2">
    <location>
        <begin position="825"/>
        <end position="835"/>
    </location>
</feature>
<evidence type="ECO:0008006" key="6">
    <source>
        <dbReference type="Google" id="ProtNLM"/>
    </source>
</evidence>
<evidence type="ECO:0000256" key="2">
    <source>
        <dbReference type="SAM" id="MobiDB-lite"/>
    </source>
</evidence>
<feature type="compositionally biased region" description="Basic and acidic residues" evidence="2">
    <location>
        <begin position="802"/>
        <end position="824"/>
    </location>
</feature>
<feature type="transmembrane region" description="Helical" evidence="3">
    <location>
        <begin position="56"/>
        <end position="78"/>
    </location>
</feature>
<feature type="compositionally biased region" description="Low complexity" evidence="2">
    <location>
        <begin position="840"/>
        <end position="854"/>
    </location>
</feature>
<reference evidence="4" key="2">
    <citation type="journal article" date="2021" name="Microbiome">
        <title>Successional dynamics and alternative stable states in a saline activated sludge microbial community over 9 years.</title>
        <authorList>
            <person name="Wang Y."/>
            <person name="Ye J."/>
            <person name="Ju F."/>
            <person name="Liu L."/>
            <person name="Boyd J.A."/>
            <person name="Deng Y."/>
            <person name="Parks D.H."/>
            <person name="Jiang X."/>
            <person name="Yin X."/>
            <person name="Woodcroft B.J."/>
            <person name="Tyson G.W."/>
            <person name="Hugenholtz P."/>
            <person name="Polz M.F."/>
            <person name="Zhang T."/>
        </authorList>
    </citation>
    <scope>NUCLEOTIDE SEQUENCE</scope>
    <source>
        <strain evidence="4">HKST-UBA02</strain>
    </source>
</reference>
<feature type="transmembrane region" description="Helical" evidence="3">
    <location>
        <begin position="27"/>
        <end position="50"/>
    </location>
</feature>
<sequence length="1275" mass="142660">MQTSDRFRRIAGAGHQRFRRRRFLESAVLGLSVLLPGVLLAIGVGIALRFRPESGWVGPAVAIAALVASLVVALRYGLSHRLTYEEYLRRVESLVGLQRNELVNADELETRLHAMDDPLSRGLAAQAVDAGIGAVRKVPFDKLAPAMKLTGPTWRALGAVALGVALFFLAPGAFQSGLARLLHPGSYEMLPAVQILVEPGDVVLQRGEPLDVTAVVPGDAEGASLFWRSEGGPWRSIEMNRAAAGSNGQSFSATLRGLLESGEYAVSTDDARSKTFGIEVTEPLRALGYRKNLTPPAYTGIPSSQELSADGNVSAVFGTELRLSVQTGRAETSGELVWEDGSSLPLHEADDDVLYADLRVDEERQYRVRLEAEDLGGKEWLSRSFRIVPVPDRMPTLYQLAPETSIELPEDMQVQIDADCVDDFGLTRLDLVFQRNDRKPERVRLSTWKGEREARVVYDWDLEGIALVPEDVIKYHLELTDNDVISGPKTVRGPMCEVRFPSLAEMYEDVQEDRGDQMGDLSGLKEQQEELREELDRALTDLKRSDEMGWEQQEALKELAKKQEDMESKLEDLVESLEKSLEKMEQGDLFSPEMQQKVQEINELAKQIQDPEFRKQMDELKSALEKLDKNSVEKSLEQMQLSQEDLAQSLDRTLELLRRLKNEESLDQIVQQAQRLLEQQKQINEQLAANLEKQEQAGMQSEPKKGEQKDPKDGPQPDEMKTDPSKNPENQSEKAKSEEDESKDGKSDESKSDQAKSEESQSNEPKSDQAKTEESKTDESKGDEAEKSEQESKSDQAQADAQKSDPQKSDQQKSEQAESPDSEKGAQNSEPQDGPNTPPQDQAQQQKEQQAAEDSMTEEEKAELQKKQEELQKELEELEKQLAELQKEAEENWKALDEQMKKNQPKKDLDEAQQNMDQSAQKMPSSPSQSMKFGRQAEKSLEQFAQSMEQAQQAVEQQEQEDITRQLFHISGQLVEVSQGQEGLLVDAPSQPTRDLAANQAQITQAARQTLDDLNELGRRSRLLSPDLTRAMNGAVRALESSTRAFERGNRQSAMAEGKSSTNTLNETVIELLETNDQMCNNPSSGSCNNPMSKMRSLSAQQEQLNADAQQQQGGKQQGGQRLKPQGGGQSGADALEQLAARQEMIRRGLQELQEGMGDRKDILGRLDELANDMGDVVDEMHEKGEIDDRILERQQKILSRLLTAQKSIRREDEKEDRVSRTGENPLDRDAPPPVAQELGRQELLRRGILRGSQDPIPDEFRSMVEDYYQSLSRE</sequence>
<feature type="compositionally biased region" description="Basic and acidic residues" evidence="2">
    <location>
        <begin position="858"/>
        <end position="872"/>
    </location>
</feature>
<keyword evidence="1" id="KW-0175">Coiled coil</keyword>
<feature type="region of interest" description="Disordered" evidence="2">
    <location>
        <begin position="1209"/>
        <end position="1262"/>
    </location>
</feature>
<dbReference type="EMBL" id="JAGQHS010000002">
    <property type="protein sequence ID" value="MCA9754330.1"/>
    <property type="molecule type" value="Genomic_DNA"/>
</dbReference>
<evidence type="ECO:0000313" key="5">
    <source>
        <dbReference type="Proteomes" id="UP000739538"/>
    </source>
</evidence>